<dbReference type="Pfam" id="PF07678">
    <property type="entry name" value="TED_complement"/>
    <property type="match status" value="1"/>
</dbReference>
<dbReference type="PANTHER" id="PTHR11412:SF171">
    <property type="entry name" value="PREGNANCY ZONE PROTEIN-LIKE PROTEIN"/>
    <property type="match status" value="1"/>
</dbReference>
<protein>
    <submittedName>
        <fullName evidence="2">Putative alpha-2-macroglobulin</fullName>
    </submittedName>
</protein>
<keyword evidence="3" id="KW-1185">Reference proteome</keyword>
<reference evidence="2 3" key="1">
    <citation type="journal article" date="2017" name="PLoS Biol.">
        <title>The sea cucumber genome provides insights into morphological evolution and visceral regeneration.</title>
        <authorList>
            <person name="Zhang X."/>
            <person name="Sun L."/>
            <person name="Yuan J."/>
            <person name="Sun Y."/>
            <person name="Gao Y."/>
            <person name="Zhang L."/>
            <person name="Li S."/>
            <person name="Dai H."/>
            <person name="Hamel J.F."/>
            <person name="Liu C."/>
            <person name="Yu Y."/>
            <person name="Liu S."/>
            <person name="Lin W."/>
            <person name="Guo K."/>
            <person name="Jin S."/>
            <person name="Xu P."/>
            <person name="Storey K.B."/>
            <person name="Huan P."/>
            <person name="Zhang T."/>
            <person name="Zhou Y."/>
            <person name="Zhang J."/>
            <person name="Lin C."/>
            <person name="Li X."/>
            <person name="Xing L."/>
            <person name="Huo D."/>
            <person name="Sun M."/>
            <person name="Wang L."/>
            <person name="Mercier A."/>
            <person name="Li F."/>
            <person name="Yang H."/>
            <person name="Xiang J."/>
        </authorList>
    </citation>
    <scope>NUCLEOTIDE SEQUENCE [LARGE SCALE GENOMIC DNA]</scope>
    <source>
        <strain evidence="2">Shaxun</strain>
        <tissue evidence="2">Muscle</tissue>
    </source>
</reference>
<dbReference type="Proteomes" id="UP000230750">
    <property type="component" value="Unassembled WGS sequence"/>
</dbReference>
<feature type="domain" description="Alpha-macroglobulin receptor-binding" evidence="1">
    <location>
        <begin position="134"/>
        <end position="231"/>
    </location>
</feature>
<dbReference type="InterPro" id="IPR008930">
    <property type="entry name" value="Terpenoid_cyclase/PrenylTrfase"/>
</dbReference>
<dbReference type="SUPFAM" id="SSF48239">
    <property type="entry name" value="Terpenoid cyclases/Protein prenyltransferases"/>
    <property type="match status" value="1"/>
</dbReference>
<dbReference type="SUPFAM" id="SSF49410">
    <property type="entry name" value="Alpha-macroglobulin receptor domain"/>
    <property type="match status" value="1"/>
</dbReference>
<dbReference type="PANTHER" id="PTHR11412">
    <property type="entry name" value="MACROGLOBULIN / COMPLEMENT"/>
    <property type="match status" value="1"/>
</dbReference>
<evidence type="ECO:0000259" key="1">
    <source>
        <dbReference type="SMART" id="SM01361"/>
    </source>
</evidence>
<proteinExistence type="predicted"/>
<dbReference type="AlphaFoldDB" id="A0A2G8KB49"/>
<dbReference type="InterPro" id="IPR036595">
    <property type="entry name" value="A-macroglobulin_rcpt-bd_sf"/>
</dbReference>
<sequence>MTSYVLLSYLKASQDDPQFLLDARIVEWLNKQRNSHGGFTSTQDTVIGLEALASYAERVHSDDKSVIVDISTTEGDLQHEHCEAVMQYNLPVLRIVSQYFDVQVEARDHTPRQDCSRVHLDITVSYLDEQNEFTNMAVVDVKMVSGYSVDTDELERYIEYLHSTGQDIGLMRYDHFEEGKPFSLYFNQFSRGYSTSFVLVLKRDIHVKNTRPAFIKVYDYYEGGVVTYKSYHPCSQD</sequence>
<organism evidence="2 3">
    <name type="scientific">Stichopus japonicus</name>
    <name type="common">Sea cucumber</name>
    <dbReference type="NCBI Taxonomy" id="307972"/>
    <lineage>
        <taxon>Eukaryota</taxon>
        <taxon>Metazoa</taxon>
        <taxon>Echinodermata</taxon>
        <taxon>Eleutherozoa</taxon>
        <taxon>Echinozoa</taxon>
        <taxon>Holothuroidea</taxon>
        <taxon>Aspidochirotacea</taxon>
        <taxon>Aspidochirotida</taxon>
        <taxon>Stichopodidae</taxon>
        <taxon>Apostichopus</taxon>
    </lineage>
</organism>
<dbReference type="OrthoDB" id="9998011at2759"/>
<dbReference type="SMART" id="SM01361">
    <property type="entry name" value="A2M_recep"/>
    <property type="match status" value="1"/>
</dbReference>
<dbReference type="STRING" id="307972.A0A2G8KB49"/>
<evidence type="ECO:0000313" key="3">
    <source>
        <dbReference type="Proteomes" id="UP000230750"/>
    </source>
</evidence>
<dbReference type="Gene3D" id="1.50.10.20">
    <property type="match status" value="1"/>
</dbReference>
<gene>
    <name evidence="2" type="ORF">BSL78_17919</name>
</gene>
<dbReference type="InterPro" id="IPR011626">
    <property type="entry name" value="Alpha-macroglobulin_TED"/>
</dbReference>
<dbReference type="Gene3D" id="2.60.40.690">
    <property type="entry name" value="Alpha-macroglobulin, receptor-binding domain"/>
    <property type="match status" value="1"/>
</dbReference>
<name>A0A2G8KB49_STIJA</name>
<accession>A0A2G8KB49</accession>
<dbReference type="Pfam" id="PF07677">
    <property type="entry name" value="A2M_recep"/>
    <property type="match status" value="1"/>
</dbReference>
<dbReference type="InterPro" id="IPR050473">
    <property type="entry name" value="A2M/Complement_sys"/>
</dbReference>
<dbReference type="InterPro" id="IPR009048">
    <property type="entry name" value="A-macroglobulin_rcpt-bd"/>
</dbReference>
<dbReference type="GO" id="GO:0005615">
    <property type="term" value="C:extracellular space"/>
    <property type="evidence" value="ECO:0007669"/>
    <property type="project" value="InterPro"/>
</dbReference>
<dbReference type="EMBL" id="MRZV01000726">
    <property type="protein sequence ID" value="PIK45221.1"/>
    <property type="molecule type" value="Genomic_DNA"/>
</dbReference>
<comment type="caution">
    <text evidence="2">The sequence shown here is derived from an EMBL/GenBank/DDBJ whole genome shotgun (WGS) entry which is preliminary data.</text>
</comment>
<evidence type="ECO:0000313" key="2">
    <source>
        <dbReference type="EMBL" id="PIK45221.1"/>
    </source>
</evidence>